<reference evidence="2 3" key="1">
    <citation type="submission" date="2018-11" db="EMBL/GenBank/DDBJ databases">
        <title>Sequencing the genomes of 1000 actinobacteria strains.</title>
        <authorList>
            <person name="Klenk H.-P."/>
        </authorList>
    </citation>
    <scope>NUCLEOTIDE SEQUENCE [LARGE SCALE GENOMIC DNA]</scope>
    <source>
        <strain evidence="2 3">DSM 44254</strain>
    </source>
</reference>
<gene>
    <name evidence="2" type="ORF">EDD29_3119</name>
</gene>
<proteinExistence type="predicted"/>
<comment type="caution">
    <text evidence="2">The sequence shown here is derived from an EMBL/GenBank/DDBJ whole genome shotgun (WGS) entry which is preliminary data.</text>
</comment>
<dbReference type="EMBL" id="RJKE01000001">
    <property type="protein sequence ID" value="ROO85573.1"/>
    <property type="molecule type" value="Genomic_DNA"/>
</dbReference>
<name>A0A3N1CWB0_9ACTN</name>
<dbReference type="OrthoDB" id="5177340at2"/>
<accession>A0A3N1CWB0</accession>
<keyword evidence="3" id="KW-1185">Reference proteome</keyword>
<dbReference type="RefSeq" id="WP_148085969.1">
    <property type="nucleotide sequence ID" value="NZ_RJKE01000001.1"/>
</dbReference>
<feature type="chain" id="PRO_5017954742" evidence="1">
    <location>
        <begin position="25"/>
        <end position="385"/>
    </location>
</feature>
<dbReference type="Proteomes" id="UP000272400">
    <property type="component" value="Unassembled WGS sequence"/>
</dbReference>
<feature type="signal peptide" evidence="1">
    <location>
        <begin position="1"/>
        <end position="24"/>
    </location>
</feature>
<evidence type="ECO:0000313" key="2">
    <source>
        <dbReference type="EMBL" id="ROO85573.1"/>
    </source>
</evidence>
<dbReference type="AlphaFoldDB" id="A0A3N1CWB0"/>
<organism evidence="2 3">
    <name type="scientific">Actinocorallia herbida</name>
    <dbReference type="NCBI Taxonomy" id="58109"/>
    <lineage>
        <taxon>Bacteria</taxon>
        <taxon>Bacillati</taxon>
        <taxon>Actinomycetota</taxon>
        <taxon>Actinomycetes</taxon>
        <taxon>Streptosporangiales</taxon>
        <taxon>Thermomonosporaceae</taxon>
        <taxon>Actinocorallia</taxon>
    </lineage>
</organism>
<protein>
    <submittedName>
        <fullName evidence="2">Uncharacterized protein</fullName>
    </submittedName>
</protein>
<keyword evidence="1" id="KW-0732">Signal</keyword>
<sequence>MRMRSITLAAAMASIVAVPTAAHAGPEDTWRHVYFTPMSSIGDFEAAGPHDVWQITQRQVALFPAVSHWTGGSTWQTHSLPGLTSLLGNWLSDVDAVGPDEAWIQGSSLVSISISQWSTYLARWDGTSWTKVAPPTPLLNGGGGILTANAGGVWFAEGNRIARWNGADWTITGTLDATVRQVHSFAADSALATTSDGGLWRWDGAVWTEAQGQWPQSARITGPDGAWYVDPSGLHTWDGASWRTVAFEGGRTVDAATAISESDGLWMRLEETNGPDLIWRYKDGTWTYHADTVYPVKQVIVDDAGRIWAVERVTRYVPNGGSNYTPEHKGRLLRLSANRLEWTAVGVPEADYRVIALPGSDRVYAYGRNGWTGTDHITTNAAPPP</sequence>
<evidence type="ECO:0000313" key="3">
    <source>
        <dbReference type="Proteomes" id="UP000272400"/>
    </source>
</evidence>
<evidence type="ECO:0000256" key="1">
    <source>
        <dbReference type="SAM" id="SignalP"/>
    </source>
</evidence>